<dbReference type="AlphaFoldDB" id="A0A0F9S9Y6"/>
<evidence type="ECO:0000313" key="2">
    <source>
        <dbReference type="EMBL" id="KKN59102.1"/>
    </source>
</evidence>
<protein>
    <recommendedName>
        <fullName evidence="3">LIM zinc-binding domain-containing protein</fullName>
    </recommendedName>
</protein>
<evidence type="ECO:0008006" key="3">
    <source>
        <dbReference type="Google" id="ProtNLM"/>
    </source>
</evidence>
<gene>
    <name evidence="2" type="ORF">LCGC14_0545450</name>
</gene>
<accession>A0A0F9S9Y6</accession>
<dbReference type="EMBL" id="LAZR01000739">
    <property type="protein sequence ID" value="KKN59102.1"/>
    <property type="molecule type" value="Genomic_DNA"/>
</dbReference>
<feature type="compositionally biased region" description="Acidic residues" evidence="1">
    <location>
        <begin position="42"/>
        <end position="60"/>
    </location>
</feature>
<feature type="region of interest" description="Disordered" evidence="1">
    <location>
        <begin position="35"/>
        <end position="60"/>
    </location>
</feature>
<organism evidence="2">
    <name type="scientific">marine sediment metagenome</name>
    <dbReference type="NCBI Taxonomy" id="412755"/>
    <lineage>
        <taxon>unclassified sequences</taxon>
        <taxon>metagenomes</taxon>
        <taxon>ecological metagenomes</taxon>
    </lineage>
</organism>
<reference evidence="2" key="1">
    <citation type="journal article" date="2015" name="Nature">
        <title>Complex archaea that bridge the gap between prokaryotes and eukaryotes.</title>
        <authorList>
            <person name="Spang A."/>
            <person name="Saw J.H."/>
            <person name="Jorgensen S.L."/>
            <person name="Zaremba-Niedzwiedzka K."/>
            <person name="Martijn J."/>
            <person name="Lind A.E."/>
            <person name="van Eijk R."/>
            <person name="Schleper C."/>
            <person name="Guy L."/>
            <person name="Ettema T.J."/>
        </authorList>
    </citation>
    <scope>NUCLEOTIDE SEQUENCE</scope>
</reference>
<comment type="caution">
    <text evidence="2">The sequence shown here is derived from an EMBL/GenBank/DDBJ whole genome shotgun (WGS) entry which is preliminary data.</text>
</comment>
<proteinExistence type="predicted"/>
<name>A0A0F9S9Y6_9ZZZZ</name>
<evidence type="ECO:0000256" key="1">
    <source>
        <dbReference type="SAM" id="MobiDB-lite"/>
    </source>
</evidence>
<sequence>MEDIVNCKTCNKEIPEEDANYLDDSPYCDKCYPEAEVNYPGFDDEDDDDEEEDDDDDDDD</sequence>